<evidence type="ECO:0000256" key="12">
    <source>
        <dbReference type="ARBA" id="ARBA00022989"/>
    </source>
</evidence>
<evidence type="ECO:0000256" key="5">
    <source>
        <dbReference type="ARBA" id="ARBA00008102"/>
    </source>
</evidence>
<keyword evidence="18" id="KW-0732">Signal</keyword>
<dbReference type="Pfam" id="PF05351">
    <property type="entry name" value="GMP_PDE_delta"/>
    <property type="match status" value="1"/>
</dbReference>
<evidence type="ECO:0000256" key="10">
    <source>
        <dbReference type="ARBA" id="ARBA00022824"/>
    </source>
</evidence>
<evidence type="ECO:0000256" key="8">
    <source>
        <dbReference type="ARBA" id="ARBA00022502"/>
    </source>
</evidence>
<evidence type="ECO:0000256" key="2">
    <source>
        <dbReference type="ARBA" id="ARBA00004647"/>
    </source>
</evidence>
<dbReference type="EMBL" id="SGJD01000982">
    <property type="protein sequence ID" value="KAB0402511.1"/>
    <property type="molecule type" value="Genomic_DNA"/>
</dbReference>
<dbReference type="SUPFAM" id="SSF81296">
    <property type="entry name" value="E set domains"/>
    <property type="match status" value="1"/>
</dbReference>
<feature type="domain" description="GMP phosphodiesterase delta subunit" evidence="19">
    <location>
        <begin position="541"/>
        <end position="697"/>
    </location>
</feature>
<dbReference type="GO" id="GO:0006506">
    <property type="term" value="P:GPI anchor biosynthetic process"/>
    <property type="evidence" value="ECO:0007669"/>
    <property type="project" value="UniProtKB-UniPathway"/>
</dbReference>
<proteinExistence type="inferred from homology"/>
<protein>
    <recommendedName>
        <fullName evidence="6">Protein unc-119 homolog A</fullName>
    </recommendedName>
</protein>
<keyword evidence="8" id="KW-0337">GPI-anchor biosynthesis</keyword>
<evidence type="ECO:0000313" key="21">
    <source>
        <dbReference type="Proteomes" id="UP000437017"/>
    </source>
</evidence>
<evidence type="ECO:0000256" key="15">
    <source>
        <dbReference type="ARBA" id="ARBA00023180"/>
    </source>
</evidence>
<accession>A0A6A1Q8N5</accession>
<organism evidence="20 21">
    <name type="scientific">Balaenoptera physalus</name>
    <name type="common">Fin whale</name>
    <name type="synonym">Balaena physalus</name>
    <dbReference type="NCBI Taxonomy" id="9770"/>
    <lineage>
        <taxon>Eukaryota</taxon>
        <taxon>Metazoa</taxon>
        <taxon>Chordata</taxon>
        <taxon>Craniata</taxon>
        <taxon>Vertebrata</taxon>
        <taxon>Euteleostomi</taxon>
        <taxon>Mammalia</taxon>
        <taxon>Eutheria</taxon>
        <taxon>Laurasiatheria</taxon>
        <taxon>Artiodactyla</taxon>
        <taxon>Whippomorpha</taxon>
        <taxon>Cetacea</taxon>
        <taxon>Mysticeti</taxon>
        <taxon>Balaenopteridae</taxon>
        <taxon>Balaenoptera</taxon>
    </lineage>
</organism>
<name>A0A6A1Q8N5_BALPH</name>
<keyword evidence="21" id="KW-1185">Reference proteome</keyword>
<keyword evidence="15" id="KW-0325">Glycoprotein</keyword>
<dbReference type="OrthoDB" id="28748at2759"/>
<feature type="signal peptide" evidence="18">
    <location>
        <begin position="1"/>
        <end position="24"/>
    </location>
</feature>
<keyword evidence="11" id="KW-0653">Protein transport</keyword>
<dbReference type="FunFam" id="2.70.50.40:FF:000001">
    <property type="entry name" value="protein unc-119 homolog A"/>
    <property type="match status" value="1"/>
</dbReference>
<evidence type="ECO:0000259" key="19">
    <source>
        <dbReference type="Pfam" id="PF05351"/>
    </source>
</evidence>
<keyword evidence="7" id="KW-0813">Transport</keyword>
<comment type="caution">
    <text evidence="20">The sequence shown here is derived from an EMBL/GenBank/DDBJ whole genome shotgun (WGS) entry which is preliminary data.</text>
</comment>
<evidence type="ECO:0000256" key="6">
    <source>
        <dbReference type="ARBA" id="ARBA00020727"/>
    </source>
</evidence>
<dbReference type="GO" id="GO:0042953">
    <property type="term" value="P:lipoprotein transport"/>
    <property type="evidence" value="ECO:0007669"/>
    <property type="project" value="UniProtKB-ARBA"/>
</dbReference>
<reference evidence="20 21" key="1">
    <citation type="journal article" date="2019" name="PLoS ONE">
        <title>Genomic analyses reveal an absence of contemporary introgressive admixture between fin whales and blue whales, despite known hybrids.</title>
        <authorList>
            <person name="Westbury M.V."/>
            <person name="Petersen B."/>
            <person name="Lorenzen E.D."/>
        </authorList>
    </citation>
    <scope>NUCLEOTIDE SEQUENCE [LARGE SCALE GENOMIC DNA]</scope>
    <source>
        <strain evidence="20">FinWhale-01</strain>
    </source>
</reference>
<dbReference type="GO" id="GO:0016255">
    <property type="term" value="P:attachment of GPI anchor to protein"/>
    <property type="evidence" value="ECO:0007669"/>
    <property type="project" value="InterPro"/>
</dbReference>
<keyword evidence="12 17" id="KW-1133">Transmembrane helix</keyword>
<gene>
    <name evidence="20" type="ORF">E2I00_008175</name>
</gene>
<feature type="non-terminal residue" evidence="20">
    <location>
        <position position="1"/>
    </location>
</feature>
<evidence type="ECO:0000256" key="4">
    <source>
        <dbReference type="ARBA" id="ARBA00005316"/>
    </source>
</evidence>
<evidence type="ECO:0000256" key="14">
    <source>
        <dbReference type="ARBA" id="ARBA00023136"/>
    </source>
</evidence>
<dbReference type="InterPro" id="IPR014756">
    <property type="entry name" value="Ig_E-set"/>
</dbReference>
<dbReference type="Pfam" id="PF10510">
    <property type="entry name" value="PIG-S"/>
    <property type="match status" value="1"/>
</dbReference>
<evidence type="ECO:0000256" key="1">
    <source>
        <dbReference type="ARBA" id="ARBA00004477"/>
    </source>
</evidence>
<evidence type="ECO:0000256" key="3">
    <source>
        <dbReference type="ARBA" id="ARBA00004687"/>
    </source>
</evidence>
<dbReference type="InterPro" id="IPR019540">
    <property type="entry name" value="PtdIno-glycan_biosynth_class_S"/>
</dbReference>
<evidence type="ECO:0000256" key="16">
    <source>
        <dbReference type="ARBA" id="ARBA00045349"/>
    </source>
</evidence>
<dbReference type="InterPro" id="IPR037036">
    <property type="entry name" value="PDED_dom_sf"/>
</dbReference>
<dbReference type="GO" id="GO:0008289">
    <property type="term" value="F:lipid binding"/>
    <property type="evidence" value="ECO:0007669"/>
    <property type="project" value="UniProtKB-KW"/>
</dbReference>
<evidence type="ECO:0000256" key="18">
    <source>
        <dbReference type="SAM" id="SignalP"/>
    </source>
</evidence>
<comment type="pathway">
    <text evidence="3">Glycolipid biosynthesis; glycosylphosphatidylinositol-anchor biosynthesis.</text>
</comment>
<evidence type="ECO:0000256" key="11">
    <source>
        <dbReference type="ARBA" id="ARBA00022927"/>
    </source>
</evidence>
<keyword evidence="13" id="KW-0446">Lipid-binding</keyword>
<evidence type="ECO:0000256" key="9">
    <source>
        <dbReference type="ARBA" id="ARBA00022692"/>
    </source>
</evidence>
<dbReference type="InterPro" id="IPR008015">
    <property type="entry name" value="PDED_dom"/>
</dbReference>
<dbReference type="UniPathway" id="UPA00196"/>
<sequence>RAALFFAAVVIVLGLPLWWKTTETYRAPLPYSQISGLNSLQLRLMVPVTVVFTQESVPLDDQEKLPFTVVHEREIPLKYKLKIKCRFQKAYRRALHHEEEALSLGGMQEAETMFAEPSEQAEGSLTVYVISEHSSLLPQDMMSYIGPKRMAVVRGIMHREAFNIIGRRVIQVAQAMSLTEDVLAAALADHLPEDKWSSDKRRPLKSSLGYEITFSLLNPDPKSHDVHWDIEGAVQRYVQPFLNALRAVGNFSVDSQILYYAVLGVNPRFDPASSSYYLAAHSLPHVINPVESRLGSSAASLYPVLNFLLYVPELAHSPLYIQDKDGAPVATNAFHSPRWGGIMVYNVDPKAYNGSELPVRVKVDMVRVTEVFLAQLRLLFGIAQPQMPPKCLFSGSKSEGIMSWELDRLLWARSVENLATATTTLTSLAQLLGKISNIVIKDDVASEVYRAVAAVQKAAEELASGHLASAFVASQEAVTSSERAFFDPSLLHLLYFPDDQKFAIYIPLFLPMAVPILLSLFRIFLETRNRPSPLDYLCSPEENIYKIDFVRFKIRDMDSGTVLFEIKKPPASERLPINPRDLDPNAGRFVRYQFTPAFLRLRQVGATVEFTVGDKPVNNFRMIERHYFRNQLLKSFDFHFGFCIPSSKNTCEHIYDFPPLSEELINEMIRHPYETQSDSFYFVDDRLVMHNKADYSYSGTP</sequence>
<comment type="subcellular location">
    <subcellularLocation>
        <location evidence="2">Cytoplasm</location>
        <location evidence="2">Cytoskeleton</location>
        <location evidence="2">Spindle pole</location>
    </subcellularLocation>
    <subcellularLocation>
        <location evidence="1">Endoplasmic reticulum membrane</location>
        <topology evidence="1">Multi-pass membrane protein</topology>
    </subcellularLocation>
</comment>
<evidence type="ECO:0000256" key="7">
    <source>
        <dbReference type="ARBA" id="ARBA00022448"/>
    </source>
</evidence>
<dbReference type="PANTHER" id="PTHR21072:SF13">
    <property type="entry name" value="GPI TRANSAMIDASE COMPONENT PIG-S"/>
    <property type="match status" value="1"/>
</dbReference>
<feature type="transmembrane region" description="Helical" evidence="17">
    <location>
        <begin position="502"/>
        <end position="525"/>
    </location>
</feature>
<keyword evidence="14 17" id="KW-0472">Membrane</keyword>
<feature type="chain" id="PRO_5025544491" description="Protein unc-119 homolog A" evidence="18">
    <location>
        <begin position="25"/>
        <end position="701"/>
    </location>
</feature>
<dbReference type="GO" id="GO:0042765">
    <property type="term" value="C:GPI-anchor transamidase complex"/>
    <property type="evidence" value="ECO:0007669"/>
    <property type="project" value="InterPro"/>
</dbReference>
<keyword evidence="10" id="KW-0256">Endoplasmic reticulum</keyword>
<evidence type="ECO:0000256" key="17">
    <source>
        <dbReference type="SAM" id="Phobius"/>
    </source>
</evidence>
<evidence type="ECO:0000256" key="13">
    <source>
        <dbReference type="ARBA" id="ARBA00023121"/>
    </source>
</evidence>
<keyword evidence="9 17" id="KW-0812">Transmembrane</keyword>
<dbReference type="Gene3D" id="2.70.50.40">
    <property type="entry name" value="GMP phosphodiesterase, delta subunit"/>
    <property type="match status" value="1"/>
</dbReference>
<dbReference type="Proteomes" id="UP000437017">
    <property type="component" value="Unassembled WGS sequence"/>
</dbReference>
<comment type="similarity">
    <text evidence="5">Belongs to the PDE6D/unc-119 family.</text>
</comment>
<dbReference type="GO" id="GO:0000922">
    <property type="term" value="C:spindle pole"/>
    <property type="evidence" value="ECO:0007669"/>
    <property type="project" value="UniProtKB-SubCell"/>
</dbReference>
<dbReference type="AlphaFoldDB" id="A0A6A1Q8N5"/>
<dbReference type="PANTHER" id="PTHR21072">
    <property type="entry name" value="GPI TRANSAMIDASE COMPONENT PIG-S"/>
    <property type="match status" value="1"/>
</dbReference>
<comment type="function">
    <text evidence="16">Involved in synaptic functions in photoreceptor cells, the signal transduction in immune cells as a Src family kinase activator, endosome recycling, the uptake of bacteria and endocytosis, protein trafficking in sensory neurons and as lipid-binding chaperone with specificity for a diverse subset of myristoylated proteins. Specifically binds the myristoyl moiety of a subset of N-terminally myristoylated proteins and is required for their localization. Binds myristoylated GNAT1 and is required for G-protein localization and trafficking in sensory neurons. Probably plays a role in trafficking proteins in photoreceptor cells. Plays important roles in mediating Src family kinase signals for the completion of cytokinesis via RAB11A.</text>
</comment>
<comment type="similarity">
    <text evidence="4">Belongs to the PIGS family.</text>
</comment>
<evidence type="ECO:0000313" key="20">
    <source>
        <dbReference type="EMBL" id="KAB0402511.1"/>
    </source>
</evidence>